<proteinExistence type="predicted"/>
<dbReference type="EMBL" id="ASGP02000001">
    <property type="protein sequence ID" value="KAH9530055.1"/>
    <property type="molecule type" value="Genomic_DNA"/>
</dbReference>
<keyword evidence="8 9" id="KW-0539">Nucleus</keyword>
<evidence type="ECO:0000259" key="12">
    <source>
        <dbReference type="PROSITE" id="PS50071"/>
    </source>
</evidence>
<dbReference type="SMART" id="SM00389">
    <property type="entry name" value="HOX"/>
    <property type="match status" value="1"/>
</dbReference>
<evidence type="ECO:0000313" key="14">
    <source>
        <dbReference type="Proteomes" id="UP000790347"/>
    </source>
</evidence>
<dbReference type="InterPro" id="IPR017970">
    <property type="entry name" value="Homeobox_CS"/>
</dbReference>
<gene>
    <name evidence="13" type="ORF">DERF_003893</name>
</gene>
<evidence type="ECO:0000256" key="11">
    <source>
        <dbReference type="SAM" id="MobiDB-lite"/>
    </source>
</evidence>
<reference evidence="13" key="1">
    <citation type="submission" date="2013-05" db="EMBL/GenBank/DDBJ databases">
        <authorList>
            <person name="Yim A.K.Y."/>
            <person name="Chan T.F."/>
            <person name="Ji K.M."/>
            <person name="Liu X.Y."/>
            <person name="Zhou J.W."/>
            <person name="Li R.Q."/>
            <person name="Yang K.Y."/>
            <person name="Li J."/>
            <person name="Li M."/>
            <person name="Law P.T.W."/>
            <person name="Wu Y.L."/>
            <person name="Cai Z.L."/>
            <person name="Qin H."/>
            <person name="Bao Y."/>
            <person name="Leung R.K.K."/>
            <person name="Ng P.K.S."/>
            <person name="Zou J."/>
            <person name="Zhong X.J."/>
            <person name="Ran P.X."/>
            <person name="Zhong N.S."/>
            <person name="Liu Z.G."/>
            <person name="Tsui S.K.W."/>
        </authorList>
    </citation>
    <scope>NUCLEOTIDE SEQUENCE</scope>
    <source>
        <strain evidence="13">Derf</strain>
        <tissue evidence="13">Whole organism</tissue>
    </source>
</reference>
<protein>
    <recommendedName>
        <fullName evidence="12">Homeobox domain-containing protein</fullName>
    </recommendedName>
</protein>
<evidence type="ECO:0000256" key="7">
    <source>
        <dbReference type="ARBA" id="ARBA00023163"/>
    </source>
</evidence>
<dbReference type="InterPro" id="IPR001356">
    <property type="entry name" value="HD"/>
</dbReference>
<evidence type="ECO:0000313" key="13">
    <source>
        <dbReference type="EMBL" id="KAH9530055.1"/>
    </source>
</evidence>
<dbReference type="Pfam" id="PF00046">
    <property type="entry name" value="Homeodomain"/>
    <property type="match status" value="1"/>
</dbReference>
<evidence type="ECO:0000256" key="8">
    <source>
        <dbReference type="ARBA" id="ARBA00023242"/>
    </source>
</evidence>
<name>A0A922IGF1_DERFA</name>
<dbReference type="PANTHER" id="PTHR24339:SF67">
    <property type="entry name" value="GNOT1 HOMEODOMAIN PROTEIN-RELATED"/>
    <property type="match status" value="1"/>
</dbReference>
<dbReference type="FunFam" id="1.10.10.60:FF:000450">
    <property type="entry name" value="Homeobox protein notochord"/>
    <property type="match status" value="1"/>
</dbReference>
<dbReference type="Gene3D" id="1.10.10.60">
    <property type="entry name" value="Homeodomain-like"/>
    <property type="match status" value="1"/>
</dbReference>
<dbReference type="PROSITE" id="PS00027">
    <property type="entry name" value="HOMEOBOX_1"/>
    <property type="match status" value="1"/>
</dbReference>
<feature type="compositionally biased region" description="Acidic residues" evidence="11">
    <location>
        <begin position="364"/>
        <end position="377"/>
    </location>
</feature>
<keyword evidence="3" id="KW-0678">Repressor</keyword>
<dbReference type="AlphaFoldDB" id="A0A922IGF1"/>
<feature type="DNA-binding region" description="Homeobox" evidence="9">
    <location>
        <begin position="280"/>
        <end position="339"/>
    </location>
</feature>
<keyword evidence="4" id="KW-0805">Transcription regulation</keyword>
<keyword evidence="7" id="KW-0804">Transcription</keyword>
<evidence type="ECO:0000256" key="10">
    <source>
        <dbReference type="RuleBase" id="RU000682"/>
    </source>
</evidence>
<evidence type="ECO:0000256" key="9">
    <source>
        <dbReference type="PROSITE-ProRule" id="PRU00108"/>
    </source>
</evidence>
<dbReference type="InterPro" id="IPR009057">
    <property type="entry name" value="Homeodomain-like_sf"/>
</dbReference>
<feature type="region of interest" description="Disordered" evidence="11">
    <location>
        <begin position="357"/>
        <end position="377"/>
    </location>
</feature>
<evidence type="ECO:0000256" key="5">
    <source>
        <dbReference type="ARBA" id="ARBA00023125"/>
    </source>
</evidence>
<feature type="domain" description="Homeobox" evidence="12">
    <location>
        <begin position="278"/>
        <end position="338"/>
    </location>
</feature>
<dbReference type="GO" id="GO:0000981">
    <property type="term" value="F:DNA-binding transcription factor activity, RNA polymerase II-specific"/>
    <property type="evidence" value="ECO:0007669"/>
    <property type="project" value="InterPro"/>
</dbReference>
<evidence type="ECO:0000256" key="6">
    <source>
        <dbReference type="ARBA" id="ARBA00023155"/>
    </source>
</evidence>
<comment type="subcellular location">
    <subcellularLocation>
        <location evidence="1 9 10">Nucleus</location>
    </subcellularLocation>
</comment>
<accession>A0A922IGF1</accession>
<keyword evidence="2" id="KW-0217">Developmental protein</keyword>
<evidence type="ECO:0000256" key="2">
    <source>
        <dbReference type="ARBA" id="ARBA00022473"/>
    </source>
</evidence>
<dbReference type="GO" id="GO:0005634">
    <property type="term" value="C:nucleus"/>
    <property type="evidence" value="ECO:0007669"/>
    <property type="project" value="UniProtKB-SubCell"/>
</dbReference>
<evidence type="ECO:0000256" key="4">
    <source>
        <dbReference type="ARBA" id="ARBA00023015"/>
    </source>
</evidence>
<reference evidence="13" key="2">
    <citation type="journal article" date="2022" name="Res Sq">
        <title>Comparative Genomics Reveals Insights into the Divergent Evolution of Astigmatic Mites and Household Pest Adaptations.</title>
        <authorList>
            <person name="Xiong Q."/>
            <person name="Wan A.T.-Y."/>
            <person name="Liu X.-Y."/>
            <person name="Fung C.S.-H."/>
            <person name="Xiao X."/>
            <person name="Malainual N."/>
            <person name="Hou J."/>
            <person name="Wang L."/>
            <person name="Wang M."/>
            <person name="Yang K."/>
            <person name="Cui Y."/>
            <person name="Leung E."/>
            <person name="Nong W."/>
            <person name="Shin S.-K."/>
            <person name="Au S."/>
            <person name="Jeong K.Y."/>
            <person name="Chew F.T."/>
            <person name="Hui J."/>
            <person name="Leung T.F."/>
            <person name="Tungtrongchitr A."/>
            <person name="Zhong N."/>
            <person name="Liu Z."/>
            <person name="Tsui S."/>
        </authorList>
    </citation>
    <scope>NUCLEOTIDE SEQUENCE</scope>
    <source>
        <strain evidence="13">Derf</strain>
        <tissue evidence="13">Whole organism</tissue>
    </source>
</reference>
<comment type="caution">
    <text evidence="13">The sequence shown here is derived from an EMBL/GenBank/DDBJ whole genome shotgun (WGS) entry which is preliminary data.</text>
</comment>
<dbReference type="CDD" id="cd00086">
    <property type="entry name" value="homeodomain"/>
    <property type="match status" value="1"/>
</dbReference>
<sequence length="377" mass="43929">MPQLSTMMNKHDSLSYSSPLYLDIDHHHDHHSNPISTTIFKLENMDKLHQHQHHHSTKIKPMLDLNILYENFLNNNDNHHHHHNNNNNTGQLYPLLNESLNFCLNKVYHHHHHGSNGHHHQEGKSFSIDSILGFAATNTDNNNNNSNNNKSIDNSAVDFIYGHRHQNQYQQQQQQQQTILSVQQQSNHQNSFYPNPMKKIATNKQIESKVVAVNKHESMMILEQRRPTMMTKNVKNCKKLGLIHNQKKMTMKSKNLINHNNTTTTTTSSTTTTTTALNKSKRIRTIFTPEQLERLENEFEKQQYMVGTGRLYLASTLNLTEAQVKVWFQNRRIKWRKQHLEGYQEGIGEIQKNADTHLSHDGNEENDNDDDDKNSSF</sequence>
<dbReference type="GO" id="GO:0000978">
    <property type="term" value="F:RNA polymerase II cis-regulatory region sequence-specific DNA binding"/>
    <property type="evidence" value="ECO:0007669"/>
    <property type="project" value="TreeGrafter"/>
</dbReference>
<keyword evidence="6 9" id="KW-0371">Homeobox</keyword>
<dbReference type="PANTHER" id="PTHR24339">
    <property type="entry name" value="HOMEOBOX PROTEIN EMX-RELATED"/>
    <property type="match status" value="1"/>
</dbReference>
<keyword evidence="14" id="KW-1185">Reference proteome</keyword>
<dbReference type="GO" id="GO:0007417">
    <property type="term" value="P:central nervous system development"/>
    <property type="evidence" value="ECO:0007669"/>
    <property type="project" value="TreeGrafter"/>
</dbReference>
<keyword evidence="5 9" id="KW-0238">DNA-binding</keyword>
<dbReference type="GO" id="GO:0030182">
    <property type="term" value="P:neuron differentiation"/>
    <property type="evidence" value="ECO:0007669"/>
    <property type="project" value="TreeGrafter"/>
</dbReference>
<dbReference type="SUPFAM" id="SSF46689">
    <property type="entry name" value="Homeodomain-like"/>
    <property type="match status" value="1"/>
</dbReference>
<dbReference type="Proteomes" id="UP000790347">
    <property type="component" value="Unassembled WGS sequence"/>
</dbReference>
<organism evidence="13 14">
    <name type="scientific">Dermatophagoides farinae</name>
    <name type="common">American house dust mite</name>
    <dbReference type="NCBI Taxonomy" id="6954"/>
    <lineage>
        <taxon>Eukaryota</taxon>
        <taxon>Metazoa</taxon>
        <taxon>Ecdysozoa</taxon>
        <taxon>Arthropoda</taxon>
        <taxon>Chelicerata</taxon>
        <taxon>Arachnida</taxon>
        <taxon>Acari</taxon>
        <taxon>Acariformes</taxon>
        <taxon>Sarcoptiformes</taxon>
        <taxon>Astigmata</taxon>
        <taxon>Psoroptidia</taxon>
        <taxon>Analgoidea</taxon>
        <taxon>Pyroglyphidae</taxon>
        <taxon>Dermatophagoidinae</taxon>
        <taxon>Dermatophagoides</taxon>
    </lineage>
</organism>
<dbReference type="InterPro" id="IPR050877">
    <property type="entry name" value="EMX-VAX-Noto_Homeobox_TFs"/>
</dbReference>
<dbReference type="PROSITE" id="PS50071">
    <property type="entry name" value="HOMEOBOX_2"/>
    <property type="match status" value="1"/>
</dbReference>
<evidence type="ECO:0000256" key="3">
    <source>
        <dbReference type="ARBA" id="ARBA00022491"/>
    </source>
</evidence>
<evidence type="ECO:0000256" key="1">
    <source>
        <dbReference type="ARBA" id="ARBA00004123"/>
    </source>
</evidence>